<gene>
    <name evidence="2" type="ORF">HELGO_WM35069</name>
    <name evidence="3" type="ORF">HELGO_WM81936</name>
</gene>
<dbReference type="AlphaFoldDB" id="A0A6S6SB64"/>
<feature type="domain" description="Transposase IS30-like HTH" evidence="1">
    <location>
        <begin position="2"/>
        <end position="34"/>
    </location>
</feature>
<evidence type="ECO:0000313" key="2">
    <source>
        <dbReference type="EMBL" id="CAA6802344.1"/>
    </source>
</evidence>
<feature type="non-terminal residue" evidence="2">
    <location>
        <position position="34"/>
    </location>
</feature>
<dbReference type="InterPro" id="IPR025246">
    <property type="entry name" value="IS30-like_HTH"/>
</dbReference>
<evidence type="ECO:0000259" key="1">
    <source>
        <dbReference type="Pfam" id="PF13936"/>
    </source>
</evidence>
<sequence length="34" mass="4056">MKYHQITQEERYQIYALKKEGLSQTAIAKNLSRD</sequence>
<organism evidence="2">
    <name type="scientific">uncultured Sulfurovum sp</name>
    <dbReference type="NCBI Taxonomy" id="269237"/>
    <lineage>
        <taxon>Bacteria</taxon>
        <taxon>Pseudomonadati</taxon>
        <taxon>Campylobacterota</taxon>
        <taxon>Epsilonproteobacteria</taxon>
        <taxon>Campylobacterales</taxon>
        <taxon>Sulfurovaceae</taxon>
        <taxon>Sulfurovum</taxon>
        <taxon>environmental samples</taxon>
    </lineage>
</organism>
<dbReference type="EMBL" id="CACVAS010000037">
    <property type="protein sequence ID" value="CAA6806038.1"/>
    <property type="molecule type" value="Genomic_DNA"/>
</dbReference>
<evidence type="ECO:0000313" key="3">
    <source>
        <dbReference type="EMBL" id="CAA6806038.1"/>
    </source>
</evidence>
<dbReference type="EMBL" id="CACVAP010000038">
    <property type="protein sequence ID" value="CAA6802344.1"/>
    <property type="molecule type" value="Genomic_DNA"/>
</dbReference>
<accession>A0A6S6SB64</accession>
<name>A0A6S6SB64_9BACT</name>
<dbReference type="Gene3D" id="1.10.10.60">
    <property type="entry name" value="Homeodomain-like"/>
    <property type="match status" value="1"/>
</dbReference>
<reference evidence="2" key="1">
    <citation type="submission" date="2020-01" db="EMBL/GenBank/DDBJ databases">
        <authorList>
            <person name="Meier V. D."/>
            <person name="Meier V D."/>
        </authorList>
    </citation>
    <scope>NUCLEOTIDE SEQUENCE</scope>
    <source>
        <strain evidence="3">HLG_WM_MAG_01</strain>
        <strain evidence="2">HLG_WM_MAG_06</strain>
    </source>
</reference>
<protein>
    <recommendedName>
        <fullName evidence="1">Transposase IS30-like HTH domain-containing protein</fullName>
    </recommendedName>
</protein>
<dbReference type="Pfam" id="PF13936">
    <property type="entry name" value="HTH_38"/>
    <property type="match status" value="1"/>
</dbReference>
<proteinExistence type="predicted"/>